<accession>A0A9P0AZ46</accession>
<keyword evidence="4" id="KW-1185">Reference proteome</keyword>
<reference evidence="3" key="1">
    <citation type="submission" date="2021-12" db="EMBL/GenBank/DDBJ databases">
        <authorList>
            <person name="King R."/>
        </authorList>
    </citation>
    <scope>NUCLEOTIDE SEQUENCE</scope>
</reference>
<feature type="coiled-coil region" evidence="1">
    <location>
        <begin position="29"/>
        <end position="56"/>
    </location>
</feature>
<organism evidence="3 4">
    <name type="scientific">Brassicogethes aeneus</name>
    <name type="common">Rape pollen beetle</name>
    <name type="synonym">Meligethes aeneus</name>
    <dbReference type="NCBI Taxonomy" id="1431903"/>
    <lineage>
        <taxon>Eukaryota</taxon>
        <taxon>Metazoa</taxon>
        <taxon>Ecdysozoa</taxon>
        <taxon>Arthropoda</taxon>
        <taxon>Hexapoda</taxon>
        <taxon>Insecta</taxon>
        <taxon>Pterygota</taxon>
        <taxon>Neoptera</taxon>
        <taxon>Endopterygota</taxon>
        <taxon>Coleoptera</taxon>
        <taxon>Polyphaga</taxon>
        <taxon>Cucujiformia</taxon>
        <taxon>Nitidulidae</taxon>
        <taxon>Meligethinae</taxon>
        <taxon>Brassicogethes</taxon>
    </lineage>
</organism>
<dbReference type="Proteomes" id="UP001154078">
    <property type="component" value="Chromosome 2"/>
</dbReference>
<evidence type="ECO:0000256" key="2">
    <source>
        <dbReference type="SAM" id="MobiDB-lite"/>
    </source>
</evidence>
<name>A0A9P0AZ46_BRAAE</name>
<dbReference type="EMBL" id="OV121133">
    <property type="protein sequence ID" value="CAH0551683.1"/>
    <property type="molecule type" value="Genomic_DNA"/>
</dbReference>
<gene>
    <name evidence="3" type="ORF">MELIAE_LOCUS4242</name>
</gene>
<evidence type="ECO:0000313" key="3">
    <source>
        <dbReference type="EMBL" id="CAH0551683.1"/>
    </source>
</evidence>
<feature type="compositionally biased region" description="Low complexity" evidence="2">
    <location>
        <begin position="365"/>
        <end position="377"/>
    </location>
</feature>
<dbReference type="AlphaFoldDB" id="A0A9P0AZ46"/>
<evidence type="ECO:0000313" key="4">
    <source>
        <dbReference type="Proteomes" id="UP001154078"/>
    </source>
</evidence>
<evidence type="ECO:0000256" key="1">
    <source>
        <dbReference type="SAM" id="Coils"/>
    </source>
</evidence>
<dbReference type="OrthoDB" id="6743066at2759"/>
<sequence>MNPAFECLENIRSDVFKKTLSIVEIKAYIKCYEKETKNYREKTKDYKEKIRKIDREIMVYKVMNEKLSKVYETSKETFNLSLQSSTYLQQHIKTAETELKDVLSKQHEILNKFSKIYDDTKERLQKSSPLYREMQELSIEVKLTKFNCLDLQAKININQKINKQRQEIGQKLFYNDIIKLANAWVNHQKYLKAVKDLEKAQQLERENLRELLEVQEEVKRVGYNRSKNHMAKINEKLAIQNNSSAEDEKKIDFWTKELEYNKLFKQPSMRVEPQNNNKVRIIEDVVINMGIENNLNTSKSALSFKREEKRKNLQKLFKKYAKRSSRQNSFTSDMNASVQNLDISQELVSSQKSVNECKVKKSILNTSNHNSQNNTQNFTPVPTPVNSQKSQEAPQTNKYENNPIVNLEKKVEEKTNNKMEPNKIKKSVKFELIPEKNKQFPQPSSSVEFGKNRNEQNSSIFFSKKPFGNRNENTNTIIMDENVFKNPIPSEKFDQFFQTDNNNFTFTIDSKEQSFDQSFAMENMSFNMNFGDSGTMPFSFENDKKFGVFQ</sequence>
<protein>
    <submittedName>
        <fullName evidence="3">Uncharacterized protein</fullName>
    </submittedName>
</protein>
<keyword evidence="1" id="KW-0175">Coiled coil</keyword>
<proteinExistence type="predicted"/>
<feature type="compositionally biased region" description="Polar residues" evidence="2">
    <location>
        <begin position="378"/>
        <end position="404"/>
    </location>
</feature>
<feature type="region of interest" description="Disordered" evidence="2">
    <location>
        <begin position="365"/>
        <end position="406"/>
    </location>
</feature>